<evidence type="ECO:0008006" key="3">
    <source>
        <dbReference type="Google" id="ProtNLM"/>
    </source>
</evidence>
<keyword evidence="2" id="KW-1185">Reference proteome</keyword>
<accession>A0A6A4GUK5</accession>
<dbReference type="AlphaFoldDB" id="A0A6A4GUK5"/>
<sequence>LQRIFGIEKWRFKILNTAPEYPFEAQSKLVPALAAVHNFICSKDPSDIGYGIGGVAAEHQIAQALRDREEDMDEDEEGELGSTVTAVERRRALERRDAIAKEMWDDYVAYTSEM</sequence>
<name>A0A6A4GUK5_9AGAR</name>
<feature type="non-terminal residue" evidence="1">
    <location>
        <position position="1"/>
    </location>
</feature>
<organism evidence="1 2">
    <name type="scientific">Gymnopus androsaceus JB14</name>
    <dbReference type="NCBI Taxonomy" id="1447944"/>
    <lineage>
        <taxon>Eukaryota</taxon>
        <taxon>Fungi</taxon>
        <taxon>Dikarya</taxon>
        <taxon>Basidiomycota</taxon>
        <taxon>Agaricomycotina</taxon>
        <taxon>Agaricomycetes</taxon>
        <taxon>Agaricomycetidae</taxon>
        <taxon>Agaricales</taxon>
        <taxon>Marasmiineae</taxon>
        <taxon>Omphalotaceae</taxon>
        <taxon>Gymnopus</taxon>
    </lineage>
</organism>
<reference evidence="1" key="1">
    <citation type="journal article" date="2019" name="Environ. Microbiol.">
        <title>Fungal ecological strategies reflected in gene transcription - a case study of two litter decomposers.</title>
        <authorList>
            <person name="Barbi F."/>
            <person name="Kohler A."/>
            <person name="Barry K."/>
            <person name="Baskaran P."/>
            <person name="Daum C."/>
            <person name="Fauchery L."/>
            <person name="Ihrmark K."/>
            <person name="Kuo A."/>
            <person name="LaButti K."/>
            <person name="Lipzen A."/>
            <person name="Morin E."/>
            <person name="Grigoriev I.V."/>
            <person name="Henrissat B."/>
            <person name="Lindahl B."/>
            <person name="Martin F."/>
        </authorList>
    </citation>
    <scope>NUCLEOTIDE SEQUENCE</scope>
    <source>
        <strain evidence="1">JB14</strain>
    </source>
</reference>
<protein>
    <recommendedName>
        <fullName evidence="3">DDE Tnp4 domain-containing protein</fullName>
    </recommendedName>
</protein>
<gene>
    <name evidence="1" type="ORF">BT96DRAFT_835393</name>
</gene>
<evidence type="ECO:0000313" key="1">
    <source>
        <dbReference type="EMBL" id="KAE9389103.1"/>
    </source>
</evidence>
<proteinExistence type="predicted"/>
<evidence type="ECO:0000313" key="2">
    <source>
        <dbReference type="Proteomes" id="UP000799118"/>
    </source>
</evidence>
<dbReference type="Proteomes" id="UP000799118">
    <property type="component" value="Unassembled WGS sequence"/>
</dbReference>
<dbReference type="OrthoDB" id="1681765at2759"/>
<dbReference type="EMBL" id="ML769712">
    <property type="protein sequence ID" value="KAE9389103.1"/>
    <property type="molecule type" value="Genomic_DNA"/>
</dbReference>